<dbReference type="Proteomes" id="UP000182658">
    <property type="component" value="Unassembled WGS sequence"/>
</dbReference>
<keyword evidence="2" id="KW-1185">Reference proteome</keyword>
<protein>
    <submittedName>
        <fullName evidence="1">Uncharacterized protein</fullName>
    </submittedName>
</protein>
<gene>
    <name evidence="1" type="ORF">CONLIGDRAFT_252732</name>
</gene>
<proteinExistence type="predicted"/>
<dbReference type="AlphaFoldDB" id="A0A1J7IX86"/>
<accession>A0A1J7IX86</accession>
<evidence type="ECO:0000313" key="2">
    <source>
        <dbReference type="Proteomes" id="UP000182658"/>
    </source>
</evidence>
<dbReference type="EMBL" id="KV875095">
    <property type="protein sequence ID" value="OIW32110.1"/>
    <property type="molecule type" value="Genomic_DNA"/>
</dbReference>
<dbReference type="InParanoid" id="A0A1J7IX86"/>
<sequence length="122" mass="13588">MWICSLLLETRNGDFSPQLPNSCHGSGFRLLEFCLLDIFLVDLLLTITFVMTGSGRTTTLLLQVYICLPQGNTATGSGISALDDILEVNTRWWKWTAEAFSGIVLPGRRKDIAGCPRPRRNN</sequence>
<organism evidence="1 2">
    <name type="scientific">Coniochaeta ligniaria NRRL 30616</name>
    <dbReference type="NCBI Taxonomy" id="1408157"/>
    <lineage>
        <taxon>Eukaryota</taxon>
        <taxon>Fungi</taxon>
        <taxon>Dikarya</taxon>
        <taxon>Ascomycota</taxon>
        <taxon>Pezizomycotina</taxon>
        <taxon>Sordariomycetes</taxon>
        <taxon>Sordariomycetidae</taxon>
        <taxon>Coniochaetales</taxon>
        <taxon>Coniochaetaceae</taxon>
        <taxon>Coniochaeta</taxon>
    </lineage>
</organism>
<evidence type="ECO:0000313" key="1">
    <source>
        <dbReference type="EMBL" id="OIW32110.1"/>
    </source>
</evidence>
<reference evidence="1 2" key="1">
    <citation type="submission" date="2016-10" db="EMBL/GenBank/DDBJ databases">
        <title>Draft genome sequence of Coniochaeta ligniaria NRRL30616, a lignocellulolytic fungus for bioabatement of inhibitors in plant biomass hydrolysates.</title>
        <authorList>
            <consortium name="DOE Joint Genome Institute"/>
            <person name="Jimenez D.J."/>
            <person name="Hector R.E."/>
            <person name="Riley R."/>
            <person name="Sun H."/>
            <person name="Grigoriev I.V."/>
            <person name="Van Elsas J.D."/>
            <person name="Nichols N.N."/>
        </authorList>
    </citation>
    <scope>NUCLEOTIDE SEQUENCE [LARGE SCALE GENOMIC DNA]</scope>
    <source>
        <strain evidence="1 2">NRRL 30616</strain>
    </source>
</reference>
<name>A0A1J7IX86_9PEZI</name>